<accession>A0A0G4N2A7</accession>
<feature type="region of interest" description="Disordered" evidence="1">
    <location>
        <begin position="1"/>
        <end position="24"/>
    </location>
</feature>
<organism evidence="2 3">
    <name type="scientific">Verticillium longisporum</name>
    <name type="common">Verticillium dahliae var. longisporum</name>
    <dbReference type="NCBI Taxonomy" id="100787"/>
    <lineage>
        <taxon>Eukaryota</taxon>
        <taxon>Fungi</taxon>
        <taxon>Dikarya</taxon>
        <taxon>Ascomycota</taxon>
        <taxon>Pezizomycotina</taxon>
        <taxon>Sordariomycetes</taxon>
        <taxon>Hypocreomycetidae</taxon>
        <taxon>Glomerellales</taxon>
        <taxon>Plectosphaerellaceae</taxon>
        <taxon>Verticillium</taxon>
    </lineage>
</organism>
<protein>
    <submittedName>
        <fullName evidence="2">Uncharacterized protein</fullName>
    </submittedName>
</protein>
<feature type="non-terminal residue" evidence="2">
    <location>
        <position position="1"/>
    </location>
</feature>
<sequence length="24" mass="2628">QGRQRPVPWLRPLAHWGSGAPCTG</sequence>
<dbReference type="Proteomes" id="UP000045706">
    <property type="component" value="Unassembled WGS sequence"/>
</dbReference>
<dbReference type="EMBL" id="CVQI01032114">
    <property type="protein sequence ID" value="CRK40484.1"/>
    <property type="molecule type" value="Genomic_DNA"/>
</dbReference>
<name>A0A0G4N2A7_VERLO</name>
<evidence type="ECO:0000256" key="1">
    <source>
        <dbReference type="SAM" id="MobiDB-lite"/>
    </source>
</evidence>
<feature type="non-terminal residue" evidence="2">
    <location>
        <position position="24"/>
    </location>
</feature>
<reference evidence="3" key="1">
    <citation type="submission" date="2015-05" db="EMBL/GenBank/DDBJ databases">
        <authorList>
            <person name="Fogelqvist Johan"/>
        </authorList>
    </citation>
    <scope>NUCLEOTIDE SEQUENCE [LARGE SCALE GENOMIC DNA]</scope>
</reference>
<proteinExistence type="predicted"/>
<evidence type="ECO:0000313" key="2">
    <source>
        <dbReference type="EMBL" id="CRK40484.1"/>
    </source>
</evidence>
<dbReference type="AlphaFoldDB" id="A0A0G4N2A7"/>
<gene>
    <name evidence="2" type="ORF">BN1723_018775</name>
</gene>
<evidence type="ECO:0000313" key="3">
    <source>
        <dbReference type="Proteomes" id="UP000045706"/>
    </source>
</evidence>